<dbReference type="InterPro" id="IPR036291">
    <property type="entry name" value="NAD(P)-bd_dom_sf"/>
</dbReference>
<comment type="caution">
    <text evidence="4">The sequence shown here is derived from an EMBL/GenBank/DDBJ whole genome shotgun (WGS) entry which is preliminary data.</text>
</comment>
<dbReference type="SMART" id="SM00822">
    <property type="entry name" value="PKS_KR"/>
    <property type="match status" value="1"/>
</dbReference>
<evidence type="ECO:0000256" key="2">
    <source>
        <dbReference type="ARBA" id="ARBA00023002"/>
    </source>
</evidence>
<evidence type="ECO:0000259" key="3">
    <source>
        <dbReference type="SMART" id="SM00822"/>
    </source>
</evidence>
<dbReference type="Pfam" id="PF13561">
    <property type="entry name" value="adh_short_C2"/>
    <property type="match status" value="1"/>
</dbReference>
<dbReference type="AlphaFoldDB" id="A0AAV2W0H5"/>
<dbReference type="InterPro" id="IPR051122">
    <property type="entry name" value="SDR_DHRS6-like"/>
</dbReference>
<dbReference type="InterPro" id="IPR020904">
    <property type="entry name" value="Sc_DH/Rdtase_CS"/>
</dbReference>
<dbReference type="SUPFAM" id="SSF51735">
    <property type="entry name" value="NAD(P)-binding Rossmann-fold domains"/>
    <property type="match status" value="1"/>
</dbReference>
<reference evidence="4 5" key="1">
    <citation type="journal article" date="2013" name="ISME J.">
        <title>Comparative genomics of pathogenic lineages of Vibrio nigripulchritudo identifies virulence-associated traits.</title>
        <authorList>
            <person name="Goudenege D."/>
            <person name="Labreuche Y."/>
            <person name="Krin E."/>
            <person name="Ansquer D."/>
            <person name="Mangenot S."/>
            <person name="Calteau A."/>
            <person name="Medigue C."/>
            <person name="Mazel D."/>
            <person name="Polz M.F."/>
            <person name="Le Roux F."/>
        </authorList>
    </citation>
    <scope>NUCLEOTIDE SEQUENCE [LARGE SCALE GENOMIC DNA]</scope>
    <source>
        <strain evidence="4 5">SOn1</strain>
    </source>
</reference>
<evidence type="ECO:0000313" key="5">
    <source>
        <dbReference type="Proteomes" id="UP000018211"/>
    </source>
</evidence>
<dbReference type="EMBL" id="CAOF01000194">
    <property type="protein sequence ID" value="CCO50092.1"/>
    <property type="molecule type" value="Genomic_DNA"/>
</dbReference>
<proteinExistence type="inferred from homology"/>
<keyword evidence="2" id="KW-0560">Oxidoreductase</keyword>
<dbReference type="PANTHER" id="PTHR43477">
    <property type="entry name" value="DIHYDROANTICAPSIN 7-DEHYDROGENASE"/>
    <property type="match status" value="1"/>
</dbReference>
<dbReference type="RefSeq" id="WP_004402973.1">
    <property type="nucleotide sequence ID" value="NZ_LK391965.1"/>
</dbReference>
<dbReference type="PRINTS" id="PR00080">
    <property type="entry name" value="SDRFAMILY"/>
</dbReference>
<evidence type="ECO:0000313" key="4">
    <source>
        <dbReference type="EMBL" id="CCO50092.1"/>
    </source>
</evidence>
<dbReference type="InterPro" id="IPR002347">
    <property type="entry name" value="SDR_fam"/>
</dbReference>
<sequence>MLQGKVALVTGAASGIGLAIAKGFHDAGAHVVLVDVNSQQLEDASKEFNTDKVSTFQCDVSSESDVASVCAAIESQIGRLDALVNNAGIASIGSLENTSLSELERVFSVNVNGLFLFSKHAMPLLEKAQGAILNLSSIAAKVGISDRFAYSASKGAVLAMTLSIARDYVAKGVRCNCLCPARVHTPFVDGYLEKHYPDTKEEMFKTLSEYQPIGRMGTPKEIADLTVFLCSDKARFITGSAYDIDGGVTQLR</sequence>
<dbReference type="Gene3D" id="3.40.50.720">
    <property type="entry name" value="NAD(P)-binding Rossmann-like Domain"/>
    <property type="match status" value="1"/>
</dbReference>
<organism evidence="4 5">
    <name type="scientific">Vibrio nigripulchritudo SOn1</name>
    <dbReference type="NCBI Taxonomy" id="1238450"/>
    <lineage>
        <taxon>Bacteria</taxon>
        <taxon>Pseudomonadati</taxon>
        <taxon>Pseudomonadota</taxon>
        <taxon>Gammaproteobacteria</taxon>
        <taxon>Vibrionales</taxon>
        <taxon>Vibrionaceae</taxon>
        <taxon>Vibrio</taxon>
    </lineage>
</organism>
<dbReference type="PROSITE" id="PS00061">
    <property type="entry name" value="ADH_SHORT"/>
    <property type="match status" value="1"/>
</dbReference>
<comment type="similarity">
    <text evidence="1">Belongs to the short-chain dehydrogenases/reductases (SDR) family.</text>
</comment>
<feature type="domain" description="Ketoreductase" evidence="3">
    <location>
        <begin position="5"/>
        <end position="168"/>
    </location>
</feature>
<dbReference type="FunFam" id="3.40.50.720:FF:000084">
    <property type="entry name" value="Short-chain dehydrogenase reductase"/>
    <property type="match status" value="1"/>
</dbReference>
<dbReference type="PANTHER" id="PTHR43477:SF1">
    <property type="entry name" value="DIHYDROANTICAPSIN 7-DEHYDROGENASE"/>
    <property type="match status" value="1"/>
</dbReference>
<dbReference type="GO" id="GO:0016491">
    <property type="term" value="F:oxidoreductase activity"/>
    <property type="evidence" value="ECO:0007669"/>
    <property type="project" value="UniProtKB-KW"/>
</dbReference>
<protein>
    <submittedName>
        <fullName evidence="4">3-OXOACYL-(ACYL CARRIER PROTEIN) REDUCTASE</fullName>
    </submittedName>
</protein>
<accession>A0AAV2W0H5</accession>
<gene>
    <name evidence="4" type="ORF">VIBNISOn1_970115</name>
</gene>
<evidence type="ECO:0000256" key="1">
    <source>
        <dbReference type="ARBA" id="ARBA00006484"/>
    </source>
</evidence>
<dbReference type="Proteomes" id="UP000018211">
    <property type="component" value="Unassembled WGS sequence"/>
</dbReference>
<dbReference type="CDD" id="cd05233">
    <property type="entry name" value="SDR_c"/>
    <property type="match status" value="1"/>
</dbReference>
<dbReference type="PRINTS" id="PR00081">
    <property type="entry name" value="GDHRDH"/>
</dbReference>
<dbReference type="InterPro" id="IPR057326">
    <property type="entry name" value="KR_dom"/>
</dbReference>
<name>A0AAV2W0H5_9VIBR</name>
<dbReference type="NCBIfam" id="NF005559">
    <property type="entry name" value="PRK07231.1"/>
    <property type="match status" value="1"/>
</dbReference>
<dbReference type="GeneID" id="97541622"/>